<keyword evidence="1" id="KW-0472">Membrane</keyword>
<keyword evidence="4" id="KW-1185">Reference proteome</keyword>
<dbReference type="Gene3D" id="3.30.300.160">
    <property type="entry name" value="Type II secretion system, protein E, N-terminal domain"/>
    <property type="match status" value="1"/>
</dbReference>
<dbReference type="PANTHER" id="PTHR30258">
    <property type="entry name" value="TYPE II SECRETION SYSTEM PROTEIN GSPE-RELATED"/>
    <property type="match status" value="1"/>
</dbReference>
<dbReference type="GO" id="GO:0016887">
    <property type="term" value="F:ATP hydrolysis activity"/>
    <property type="evidence" value="ECO:0007669"/>
    <property type="project" value="TreeGrafter"/>
</dbReference>
<proteinExistence type="predicted"/>
<evidence type="ECO:0000256" key="1">
    <source>
        <dbReference type="SAM" id="Phobius"/>
    </source>
</evidence>
<gene>
    <name evidence="3" type="ORF">H206_06950</name>
</gene>
<dbReference type="GO" id="GO:0005886">
    <property type="term" value="C:plasma membrane"/>
    <property type="evidence" value="ECO:0007669"/>
    <property type="project" value="TreeGrafter"/>
</dbReference>
<dbReference type="Proteomes" id="UP000287853">
    <property type="component" value="Unassembled WGS sequence"/>
</dbReference>
<dbReference type="PANTHER" id="PTHR30258:SF1">
    <property type="entry name" value="PROTEIN TRANSPORT PROTEIN HOFB HOMOLOG"/>
    <property type="match status" value="1"/>
</dbReference>
<dbReference type="EMBL" id="MTKO01000028">
    <property type="protein sequence ID" value="RWX47713.1"/>
    <property type="molecule type" value="Genomic_DNA"/>
</dbReference>
<dbReference type="AlphaFoldDB" id="A0A444J3T2"/>
<reference evidence="3 4" key="1">
    <citation type="submission" date="2017-01" db="EMBL/GenBank/DDBJ databases">
        <title>The cable genome- insights into the physiology and evolution of filamentous bacteria capable of sulfide oxidation via long distance electron transfer.</title>
        <authorList>
            <person name="Schreiber L."/>
            <person name="Bjerg J.T."/>
            <person name="Boggild A."/>
            <person name="Van De Vossenberg J."/>
            <person name="Meysman F."/>
            <person name="Nielsen L.P."/>
            <person name="Schramm A."/>
            <person name="Kjeldsen K.U."/>
        </authorList>
    </citation>
    <scope>NUCLEOTIDE SEQUENCE [LARGE SCALE GENOMIC DNA]</scope>
    <source>
        <strain evidence="3">MCF</strain>
    </source>
</reference>
<keyword evidence="1" id="KW-1133">Transmembrane helix</keyword>
<evidence type="ECO:0000313" key="3">
    <source>
        <dbReference type="EMBL" id="RWX47713.1"/>
    </source>
</evidence>
<keyword evidence="1" id="KW-0812">Transmembrane</keyword>
<feature type="transmembrane region" description="Helical" evidence="1">
    <location>
        <begin position="160"/>
        <end position="179"/>
    </location>
</feature>
<dbReference type="InterPro" id="IPR007831">
    <property type="entry name" value="T2SS_GspE_N"/>
</dbReference>
<dbReference type="InterPro" id="IPR037257">
    <property type="entry name" value="T2SS_E_N_sf"/>
</dbReference>
<sequence>MAVKKRLGELLVQQGLVSNDTVNDALRVQVGGNRRLGHILVRMRALTEDQLADILSQQMEIPLTDVGATFSSEVKQVLPRYLCRKYDVIPLSLQKNNIMLTAMADPSDHEAIADIEHYTGMVVEPCLAKQSDISQAITKIPYSLKDTFTPQTSTRLTRTISLLALALVVAFGVMTYNYIQTARYGTTAHLTNSTIYKHLNLNLDCDKSGKITLSGRSAFANGYYSVTFNNLDTLSSFIKSRKDHFSAQQNKWLEWVLKEEQKKITSIPASRDNKK</sequence>
<comment type="caution">
    <text evidence="3">The sequence shown here is derived from an EMBL/GenBank/DDBJ whole genome shotgun (WGS) entry which is preliminary data.</text>
</comment>
<protein>
    <submittedName>
        <fullName evidence="3">Type II secretion system (T2SS), protein E, N-terminal domain</fullName>
    </submittedName>
</protein>
<dbReference type="Pfam" id="PF05157">
    <property type="entry name" value="MshEN"/>
    <property type="match status" value="1"/>
</dbReference>
<name>A0A444J3T2_9BACT</name>
<dbReference type="SUPFAM" id="SSF160246">
    <property type="entry name" value="EspE N-terminal domain-like"/>
    <property type="match status" value="1"/>
</dbReference>
<evidence type="ECO:0000259" key="2">
    <source>
        <dbReference type="Pfam" id="PF05157"/>
    </source>
</evidence>
<organism evidence="3 4">
    <name type="scientific">Candidatus Electrothrix aarhusensis</name>
    <dbReference type="NCBI Taxonomy" id="1859131"/>
    <lineage>
        <taxon>Bacteria</taxon>
        <taxon>Pseudomonadati</taxon>
        <taxon>Thermodesulfobacteriota</taxon>
        <taxon>Desulfobulbia</taxon>
        <taxon>Desulfobulbales</taxon>
        <taxon>Desulfobulbaceae</taxon>
        <taxon>Candidatus Electrothrix</taxon>
    </lineage>
</organism>
<accession>A0A444J3T2</accession>
<evidence type="ECO:0000313" key="4">
    <source>
        <dbReference type="Proteomes" id="UP000287853"/>
    </source>
</evidence>
<feature type="domain" description="Type II secretion system protein GspE N-terminal" evidence="2">
    <location>
        <begin position="73"/>
        <end position="140"/>
    </location>
</feature>